<reference evidence="1 2" key="2">
    <citation type="journal article" date="2022" name="Mol. Ecol. Resour.">
        <title>The genomes of chicory, endive, great burdock and yacon provide insights into Asteraceae paleo-polyploidization history and plant inulin production.</title>
        <authorList>
            <person name="Fan W."/>
            <person name="Wang S."/>
            <person name="Wang H."/>
            <person name="Wang A."/>
            <person name="Jiang F."/>
            <person name="Liu H."/>
            <person name="Zhao H."/>
            <person name="Xu D."/>
            <person name="Zhang Y."/>
        </authorList>
    </citation>
    <scope>NUCLEOTIDE SEQUENCE [LARGE SCALE GENOMIC DNA]</scope>
    <source>
        <strain evidence="2">cv. Punajuju</strain>
        <tissue evidence="1">Leaves</tissue>
    </source>
</reference>
<name>A0ACB9AF59_CICIN</name>
<dbReference type="EMBL" id="CM042015">
    <property type="protein sequence ID" value="KAI3708376.1"/>
    <property type="molecule type" value="Genomic_DNA"/>
</dbReference>
<comment type="caution">
    <text evidence="1">The sequence shown here is derived from an EMBL/GenBank/DDBJ whole genome shotgun (WGS) entry which is preliminary data.</text>
</comment>
<protein>
    <submittedName>
        <fullName evidence="1">Uncharacterized protein</fullName>
    </submittedName>
</protein>
<evidence type="ECO:0000313" key="1">
    <source>
        <dbReference type="EMBL" id="KAI3708376.1"/>
    </source>
</evidence>
<gene>
    <name evidence="1" type="ORF">L2E82_37544</name>
</gene>
<accession>A0ACB9AF59</accession>
<proteinExistence type="predicted"/>
<organism evidence="1 2">
    <name type="scientific">Cichorium intybus</name>
    <name type="common">Chicory</name>
    <dbReference type="NCBI Taxonomy" id="13427"/>
    <lineage>
        <taxon>Eukaryota</taxon>
        <taxon>Viridiplantae</taxon>
        <taxon>Streptophyta</taxon>
        <taxon>Embryophyta</taxon>
        <taxon>Tracheophyta</taxon>
        <taxon>Spermatophyta</taxon>
        <taxon>Magnoliopsida</taxon>
        <taxon>eudicotyledons</taxon>
        <taxon>Gunneridae</taxon>
        <taxon>Pentapetalae</taxon>
        <taxon>asterids</taxon>
        <taxon>campanulids</taxon>
        <taxon>Asterales</taxon>
        <taxon>Asteraceae</taxon>
        <taxon>Cichorioideae</taxon>
        <taxon>Cichorieae</taxon>
        <taxon>Cichoriinae</taxon>
        <taxon>Cichorium</taxon>
    </lineage>
</organism>
<reference evidence="2" key="1">
    <citation type="journal article" date="2022" name="Mol. Ecol. Resour.">
        <title>The genomes of chicory, endive, great burdock and yacon provide insights into Asteraceae palaeo-polyploidization history and plant inulin production.</title>
        <authorList>
            <person name="Fan W."/>
            <person name="Wang S."/>
            <person name="Wang H."/>
            <person name="Wang A."/>
            <person name="Jiang F."/>
            <person name="Liu H."/>
            <person name="Zhao H."/>
            <person name="Xu D."/>
            <person name="Zhang Y."/>
        </authorList>
    </citation>
    <scope>NUCLEOTIDE SEQUENCE [LARGE SCALE GENOMIC DNA]</scope>
    <source>
        <strain evidence="2">cv. Punajuju</strain>
    </source>
</reference>
<evidence type="ECO:0000313" key="2">
    <source>
        <dbReference type="Proteomes" id="UP001055811"/>
    </source>
</evidence>
<dbReference type="Proteomes" id="UP001055811">
    <property type="component" value="Linkage Group LG07"/>
</dbReference>
<sequence length="424" mass="46917">MERKGEWQQVRHRRRIPNDTTTFFVSGLPEKVHREEVKKLFVRFGNVVDVYVAERRDSSGKFFAFIRYRGVANVEKLEGQLQKVCYQGFPLSVNVARFARKTEAGDNGRMKAPFPRRKVTRTFPEDCPFDKTVESDDDNEEEDEDEDCDGISDTCVGMDDNREEGEFIPSDKVNFPEPADTPAVNPKDGGVSPNIVMENGEDGMSVEIHDEEEEAEESVGNNDNENASRLVGTEENAREGFNAKGQLSGSSDSIAPPSFGPDTGESHNTAPSKDLGRSIHSNGPPLQPPIGEHDACPTGVDPNKGKKVNSPSSADSSKSSVGRAKRRRIRKRRSPEVVGKEYVTQGHRRSNKDSIDLNNHPKVHSNSCSYQYNDEASSSLGHDSLSNEIRATHDVGREIGFQIGEDEPILNQIMGVGDVTRVAQ</sequence>
<keyword evidence="2" id="KW-1185">Reference proteome</keyword>